<reference evidence="1 2" key="1">
    <citation type="journal article" date="2021" name="Elife">
        <title>Chloroplast acquisition without the gene transfer in kleptoplastic sea slugs, Plakobranchus ocellatus.</title>
        <authorList>
            <person name="Maeda T."/>
            <person name="Takahashi S."/>
            <person name="Yoshida T."/>
            <person name="Shimamura S."/>
            <person name="Takaki Y."/>
            <person name="Nagai Y."/>
            <person name="Toyoda A."/>
            <person name="Suzuki Y."/>
            <person name="Arimoto A."/>
            <person name="Ishii H."/>
            <person name="Satoh N."/>
            <person name="Nishiyama T."/>
            <person name="Hasebe M."/>
            <person name="Maruyama T."/>
            <person name="Minagawa J."/>
            <person name="Obokata J."/>
            <person name="Shigenobu S."/>
        </authorList>
    </citation>
    <scope>NUCLEOTIDE SEQUENCE [LARGE SCALE GENOMIC DNA]</scope>
</reference>
<name>A0AAV4J0A3_9GAST</name>
<evidence type="ECO:0000313" key="2">
    <source>
        <dbReference type="Proteomes" id="UP000762676"/>
    </source>
</evidence>
<organism evidence="1 2">
    <name type="scientific">Elysia marginata</name>
    <dbReference type="NCBI Taxonomy" id="1093978"/>
    <lineage>
        <taxon>Eukaryota</taxon>
        <taxon>Metazoa</taxon>
        <taxon>Spiralia</taxon>
        <taxon>Lophotrochozoa</taxon>
        <taxon>Mollusca</taxon>
        <taxon>Gastropoda</taxon>
        <taxon>Heterobranchia</taxon>
        <taxon>Euthyneura</taxon>
        <taxon>Panpulmonata</taxon>
        <taxon>Sacoglossa</taxon>
        <taxon>Placobranchoidea</taxon>
        <taxon>Plakobranchidae</taxon>
        <taxon>Elysia</taxon>
    </lineage>
</organism>
<dbReference type="AlphaFoldDB" id="A0AAV4J0A3"/>
<proteinExistence type="predicted"/>
<gene>
    <name evidence="1" type="ORF">ElyMa_003168700</name>
</gene>
<keyword evidence="2" id="KW-1185">Reference proteome</keyword>
<comment type="caution">
    <text evidence="1">The sequence shown here is derived from an EMBL/GenBank/DDBJ whole genome shotgun (WGS) entry which is preliminary data.</text>
</comment>
<evidence type="ECO:0000313" key="1">
    <source>
        <dbReference type="EMBL" id="GFS14681.1"/>
    </source>
</evidence>
<dbReference type="EMBL" id="BMAT01006539">
    <property type="protein sequence ID" value="GFS14681.1"/>
    <property type="molecule type" value="Genomic_DNA"/>
</dbReference>
<sequence length="124" mass="13720">MEEKTVRRGNINKNSISIDRGGRVKLEAVFPIFSRCLPRLAPMFGALCMASYMLSVASTFHSRPACQGLLLSYQYSEQDKKLLSLSRLMYEGFVVGFVRVFGAGVGNFCANSTTSSFLFCLVLV</sequence>
<accession>A0AAV4J0A3</accession>
<protein>
    <submittedName>
        <fullName evidence="1">Uncharacterized protein</fullName>
    </submittedName>
</protein>
<dbReference type="Proteomes" id="UP000762676">
    <property type="component" value="Unassembled WGS sequence"/>
</dbReference>